<name>A0AAN9EJ41_CROPI</name>
<proteinExistence type="predicted"/>
<keyword evidence="2" id="KW-1185">Reference proteome</keyword>
<dbReference type="EMBL" id="JAYWIO010000006">
    <property type="protein sequence ID" value="KAK7255675.1"/>
    <property type="molecule type" value="Genomic_DNA"/>
</dbReference>
<protein>
    <submittedName>
        <fullName evidence="1">Uncharacterized protein</fullName>
    </submittedName>
</protein>
<organism evidence="1 2">
    <name type="scientific">Crotalaria pallida</name>
    <name type="common">Smooth rattlebox</name>
    <name type="synonym">Crotalaria striata</name>
    <dbReference type="NCBI Taxonomy" id="3830"/>
    <lineage>
        <taxon>Eukaryota</taxon>
        <taxon>Viridiplantae</taxon>
        <taxon>Streptophyta</taxon>
        <taxon>Embryophyta</taxon>
        <taxon>Tracheophyta</taxon>
        <taxon>Spermatophyta</taxon>
        <taxon>Magnoliopsida</taxon>
        <taxon>eudicotyledons</taxon>
        <taxon>Gunneridae</taxon>
        <taxon>Pentapetalae</taxon>
        <taxon>rosids</taxon>
        <taxon>fabids</taxon>
        <taxon>Fabales</taxon>
        <taxon>Fabaceae</taxon>
        <taxon>Papilionoideae</taxon>
        <taxon>50 kb inversion clade</taxon>
        <taxon>genistoids sensu lato</taxon>
        <taxon>core genistoids</taxon>
        <taxon>Crotalarieae</taxon>
        <taxon>Crotalaria</taxon>
    </lineage>
</organism>
<evidence type="ECO:0000313" key="1">
    <source>
        <dbReference type="EMBL" id="KAK7255675.1"/>
    </source>
</evidence>
<dbReference type="AlphaFoldDB" id="A0AAN9EJ41"/>
<accession>A0AAN9EJ41</accession>
<gene>
    <name evidence="1" type="ORF">RIF29_29092</name>
</gene>
<reference evidence="1 2" key="1">
    <citation type="submission" date="2024-01" db="EMBL/GenBank/DDBJ databases">
        <title>The genomes of 5 underutilized Papilionoideae crops provide insights into root nodulation and disease resistanc.</title>
        <authorList>
            <person name="Yuan L."/>
        </authorList>
    </citation>
    <scope>NUCLEOTIDE SEQUENCE [LARGE SCALE GENOMIC DNA]</scope>
    <source>
        <strain evidence="1">ZHUSHIDOU_FW_LH</strain>
        <tissue evidence="1">Leaf</tissue>
    </source>
</reference>
<evidence type="ECO:0000313" key="2">
    <source>
        <dbReference type="Proteomes" id="UP001372338"/>
    </source>
</evidence>
<sequence length="71" mass="8537">MPRHLTSFTETFFTTNTLWKISFFFLPLLSSPSYLPNWDYYSKISFPSKFSIFENNNVTPSIYTVQKYYKI</sequence>
<comment type="caution">
    <text evidence="1">The sequence shown here is derived from an EMBL/GenBank/DDBJ whole genome shotgun (WGS) entry which is preliminary data.</text>
</comment>
<dbReference type="Proteomes" id="UP001372338">
    <property type="component" value="Unassembled WGS sequence"/>
</dbReference>